<evidence type="ECO:0000313" key="2">
    <source>
        <dbReference type="Proteomes" id="UP000318571"/>
    </source>
</evidence>
<gene>
    <name evidence="1" type="ORF">TCAL_13506</name>
</gene>
<comment type="caution">
    <text evidence="1">The sequence shown here is derived from an EMBL/GenBank/DDBJ whole genome shotgun (WGS) entry which is preliminary data.</text>
</comment>
<dbReference type="EMBL" id="VCGU01000004">
    <property type="protein sequence ID" value="TRY76338.1"/>
    <property type="molecule type" value="Genomic_DNA"/>
</dbReference>
<dbReference type="Proteomes" id="UP000318571">
    <property type="component" value="Chromosome 5"/>
</dbReference>
<organism evidence="1 2">
    <name type="scientific">Tigriopus californicus</name>
    <name type="common">Marine copepod</name>
    <dbReference type="NCBI Taxonomy" id="6832"/>
    <lineage>
        <taxon>Eukaryota</taxon>
        <taxon>Metazoa</taxon>
        <taxon>Ecdysozoa</taxon>
        <taxon>Arthropoda</taxon>
        <taxon>Crustacea</taxon>
        <taxon>Multicrustacea</taxon>
        <taxon>Hexanauplia</taxon>
        <taxon>Copepoda</taxon>
        <taxon>Harpacticoida</taxon>
        <taxon>Harpacticidae</taxon>
        <taxon>Tigriopus</taxon>
    </lineage>
</organism>
<dbReference type="AlphaFoldDB" id="A0A553PF78"/>
<protein>
    <submittedName>
        <fullName evidence="1">Uncharacterized protein</fullName>
    </submittedName>
</protein>
<evidence type="ECO:0000313" key="1">
    <source>
        <dbReference type="EMBL" id="TRY76338.1"/>
    </source>
</evidence>
<name>A0A553PF78_TIGCA</name>
<proteinExistence type="predicted"/>
<sequence length="181" mass="19947">MPWIKASQIEGSPPVPMFISRSAHENLNKGLFVPCFVCVNKANRTSVSALFVLAPILFCCEGRFPTRGTGSETHERPREALMYASDSADRLAFARIKKTPIIEQVHTSSAILHQTFNPSSNYGKSSEVYFRRKSQNSTRYEVEDGQKTSFVLKNPKEPASPAADMEVASIIPMITIPGPAA</sequence>
<keyword evidence="2" id="KW-1185">Reference proteome</keyword>
<reference evidence="1 2" key="1">
    <citation type="journal article" date="2018" name="Nat. Ecol. Evol.">
        <title>Genomic signatures of mitonuclear coevolution across populations of Tigriopus californicus.</title>
        <authorList>
            <person name="Barreto F.S."/>
            <person name="Watson E.T."/>
            <person name="Lima T.G."/>
            <person name="Willett C.S."/>
            <person name="Edmands S."/>
            <person name="Li W."/>
            <person name="Burton R.S."/>
        </authorList>
    </citation>
    <scope>NUCLEOTIDE SEQUENCE [LARGE SCALE GENOMIC DNA]</scope>
    <source>
        <strain evidence="1 2">San Diego</strain>
    </source>
</reference>
<accession>A0A553PF78</accession>